<evidence type="ECO:0000256" key="6">
    <source>
        <dbReference type="SAM" id="Phobius"/>
    </source>
</evidence>
<evidence type="ECO:0000256" key="2">
    <source>
        <dbReference type="ARBA" id="ARBA00022692"/>
    </source>
</evidence>
<evidence type="ECO:0000256" key="4">
    <source>
        <dbReference type="ARBA" id="ARBA00023136"/>
    </source>
</evidence>
<dbReference type="GO" id="GO:0005886">
    <property type="term" value="C:plasma membrane"/>
    <property type="evidence" value="ECO:0007669"/>
    <property type="project" value="TreeGrafter"/>
</dbReference>
<feature type="transmembrane region" description="Helical" evidence="6">
    <location>
        <begin position="246"/>
        <end position="264"/>
    </location>
</feature>
<comment type="subcellular location">
    <subcellularLocation>
        <location evidence="1">Membrane</location>
        <topology evidence="1">Multi-pass membrane protein</topology>
    </subcellularLocation>
</comment>
<evidence type="ECO:0000313" key="9">
    <source>
        <dbReference type="Proteomes" id="UP000235786"/>
    </source>
</evidence>
<dbReference type="InterPro" id="IPR020846">
    <property type="entry name" value="MFS_dom"/>
</dbReference>
<reference evidence="8 9" key="1">
    <citation type="submission" date="2016-04" db="EMBL/GenBank/DDBJ databases">
        <title>A degradative enzymes factory behind the ericoid mycorrhizal symbiosis.</title>
        <authorList>
            <consortium name="DOE Joint Genome Institute"/>
            <person name="Martino E."/>
            <person name="Morin E."/>
            <person name="Grelet G."/>
            <person name="Kuo A."/>
            <person name="Kohler A."/>
            <person name="Daghino S."/>
            <person name="Barry K."/>
            <person name="Choi C."/>
            <person name="Cichocki N."/>
            <person name="Clum A."/>
            <person name="Copeland A."/>
            <person name="Hainaut M."/>
            <person name="Haridas S."/>
            <person name="Labutti K."/>
            <person name="Lindquist E."/>
            <person name="Lipzen A."/>
            <person name="Khouja H.-R."/>
            <person name="Murat C."/>
            <person name="Ohm R."/>
            <person name="Olson A."/>
            <person name="Spatafora J."/>
            <person name="Veneault-Fourrey C."/>
            <person name="Henrissat B."/>
            <person name="Grigoriev I."/>
            <person name="Martin F."/>
            <person name="Perotto S."/>
        </authorList>
    </citation>
    <scope>NUCLEOTIDE SEQUENCE [LARGE SCALE GENOMIC DNA]</scope>
    <source>
        <strain evidence="8 9">F</strain>
    </source>
</reference>
<feature type="transmembrane region" description="Helical" evidence="6">
    <location>
        <begin position="357"/>
        <end position="380"/>
    </location>
</feature>
<feature type="domain" description="Major facilitator superfamily (MFS) profile" evidence="7">
    <location>
        <begin position="90"/>
        <end position="523"/>
    </location>
</feature>
<feature type="transmembrane region" description="Helical" evidence="6">
    <location>
        <begin position="461"/>
        <end position="482"/>
    </location>
</feature>
<accession>A0A2J6S8K1</accession>
<keyword evidence="2 6" id="KW-0812">Transmembrane</keyword>
<proteinExistence type="predicted"/>
<dbReference type="Pfam" id="PF07690">
    <property type="entry name" value="MFS_1"/>
    <property type="match status" value="1"/>
</dbReference>
<evidence type="ECO:0000256" key="3">
    <source>
        <dbReference type="ARBA" id="ARBA00022989"/>
    </source>
</evidence>
<gene>
    <name evidence="8" type="ORF">L207DRAFT_506126</name>
</gene>
<organism evidence="8 9">
    <name type="scientific">Hyaloscypha variabilis (strain UAMH 11265 / GT02V1 / F)</name>
    <name type="common">Meliniomyces variabilis</name>
    <dbReference type="NCBI Taxonomy" id="1149755"/>
    <lineage>
        <taxon>Eukaryota</taxon>
        <taxon>Fungi</taxon>
        <taxon>Dikarya</taxon>
        <taxon>Ascomycota</taxon>
        <taxon>Pezizomycotina</taxon>
        <taxon>Leotiomycetes</taxon>
        <taxon>Helotiales</taxon>
        <taxon>Hyaloscyphaceae</taxon>
        <taxon>Hyaloscypha</taxon>
        <taxon>Hyaloscypha variabilis</taxon>
    </lineage>
</organism>
<evidence type="ECO:0000256" key="1">
    <source>
        <dbReference type="ARBA" id="ARBA00004141"/>
    </source>
</evidence>
<dbReference type="SUPFAM" id="SSF103473">
    <property type="entry name" value="MFS general substrate transporter"/>
    <property type="match status" value="1"/>
</dbReference>
<name>A0A2J6S8K1_HYAVF</name>
<dbReference type="GO" id="GO:0022857">
    <property type="term" value="F:transmembrane transporter activity"/>
    <property type="evidence" value="ECO:0007669"/>
    <property type="project" value="InterPro"/>
</dbReference>
<keyword evidence="3 6" id="KW-1133">Transmembrane helix</keyword>
<dbReference type="EMBL" id="KZ613938">
    <property type="protein sequence ID" value="PMD47081.1"/>
    <property type="molecule type" value="Genomic_DNA"/>
</dbReference>
<evidence type="ECO:0000256" key="5">
    <source>
        <dbReference type="SAM" id="MobiDB-lite"/>
    </source>
</evidence>
<protein>
    <submittedName>
        <fullName evidence="8">MFS general substrate transporter</fullName>
    </submittedName>
</protein>
<dbReference type="PANTHER" id="PTHR23502">
    <property type="entry name" value="MAJOR FACILITATOR SUPERFAMILY"/>
    <property type="match status" value="1"/>
</dbReference>
<dbReference type="Proteomes" id="UP000235786">
    <property type="component" value="Unassembled WGS sequence"/>
</dbReference>
<sequence>MAGDLSKEEKVEESSVSVDVESPTHHQATEITSDGTYIVETKLQGGNTDSSSSEAKDVRTTKDGKTALIPQPSDDPADPLNWSWGKKHQVLVALTFSALLTDWGMTWGTTLFEAQAATWGMSIVDISNSLSGGIFLQGPGGVLAVPLVQRYGRLPVLFWSQVLSCIVVVGASQAPTYAGFTACRTLQGFFNTAPQVIGLTIIHDMFFFHERTRKINFWAFSFLVGPYLGPFIAGFLIQKINWRQDFGVLAAFHGFAIILIVLFGDETLYDREHPENNLKVNGIVGKIELLTGIAGIRAKGRPTLKTVFKDLLAIAFLPYLILPCSIFLLVVYLWAIGITTSVTQFIKPPPYLFSDTAAALLFLAPMIGVLCAEAWGHFFNDWLCNNYIKKHNGVYKPENRLFGCWPAVVFSVCSLVLYGQTLQHSLSWAGIAVGWGMNSFAMLASTTAISAYVLDCFPGHAALASSWVNFWRVVGGFVITYFNIKWVGHSGPAVAFGCQGAIVFAAFGSIIVVQLYGHKWRVKYPAPAAEN</sequence>
<keyword evidence="9" id="KW-1185">Reference proteome</keyword>
<evidence type="ECO:0000313" key="8">
    <source>
        <dbReference type="EMBL" id="PMD47081.1"/>
    </source>
</evidence>
<dbReference type="PANTHER" id="PTHR23502:SF159">
    <property type="entry name" value="TRANSPORTER, PUTATIVE (AFU_ORTHOLOGUE AFUA_4G14230)-RELATED"/>
    <property type="match status" value="1"/>
</dbReference>
<dbReference type="Gene3D" id="1.20.1250.20">
    <property type="entry name" value="MFS general substrate transporter like domains"/>
    <property type="match status" value="1"/>
</dbReference>
<dbReference type="InterPro" id="IPR036259">
    <property type="entry name" value="MFS_trans_sf"/>
</dbReference>
<evidence type="ECO:0000259" key="7">
    <source>
        <dbReference type="PROSITE" id="PS50850"/>
    </source>
</evidence>
<dbReference type="STRING" id="1149755.A0A2J6S8K1"/>
<feature type="transmembrane region" description="Helical" evidence="6">
    <location>
        <begin position="215"/>
        <end position="240"/>
    </location>
</feature>
<feature type="compositionally biased region" description="Basic and acidic residues" evidence="5">
    <location>
        <begin position="54"/>
        <end position="65"/>
    </location>
</feature>
<dbReference type="InterPro" id="IPR011701">
    <property type="entry name" value="MFS"/>
</dbReference>
<keyword evidence="4 6" id="KW-0472">Membrane</keyword>
<dbReference type="PROSITE" id="PS50850">
    <property type="entry name" value="MFS"/>
    <property type="match status" value="1"/>
</dbReference>
<feature type="compositionally biased region" description="Polar residues" evidence="5">
    <location>
        <begin position="44"/>
        <end position="53"/>
    </location>
</feature>
<feature type="compositionally biased region" description="Basic and acidic residues" evidence="5">
    <location>
        <begin position="1"/>
        <end position="13"/>
    </location>
</feature>
<dbReference type="OrthoDB" id="2533084at2759"/>
<feature type="transmembrane region" description="Helical" evidence="6">
    <location>
        <begin position="426"/>
        <end position="454"/>
    </location>
</feature>
<dbReference type="AlphaFoldDB" id="A0A2J6S8K1"/>
<feature type="transmembrane region" description="Helical" evidence="6">
    <location>
        <begin position="494"/>
        <end position="516"/>
    </location>
</feature>
<feature type="transmembrane region" description="Helical" evidence="6">
    <location>
        <begin position="311"/>
        <end position="337"/>
    </location>
</feature>
<feature type="transmembrane region" description="Helical" evidence="6">
    <location>
        <begin position="401"/>
        <end position="420"/>
    </location>
</feature>
<feature type="region of interest" description="Disordered" evidence="5">
    <location>
        <begin position="1"/>
        <end position="78"/>
    </location>
</feature>